<dbReference type="Proteomes" id="UP000274358">
    <property type="component" value="Unassembled WGS sequence"/>
</dbReference>
<organism evidence="1 2">
    <name type="scientific">Dyella choica</name>
    <dbReference type="NCBI Taxonomy" id="1927959"/>
    <lineage>
        <taxon>Bacteria</taxon>
        <taxon>Pseudomonadati</taxon>
        <taxon>Pseudomonadota</taxon>
        <taxon>Gammaproteobacteria</taxon>
        <taxon>Lysobacterales</taxon>
        <taxon>Rhodanobacteraceae</taxon>
        <taxon>Dyella</taxon>
    </lineage>
</organism>
<dbReference type="OrthoDB" id="9885726at2"/>
<comment type="caution">
    <text evidence="1">The sequence shown here is derived from an EMBL/GenBank/DDBJ whole genome shotgun (WGS) entry which is preliminary data.</text>
</comment>
<dbReference type="EMBL" id="RYYV01000013">
    <property type="protein sequence ID" value="RUL72983.1"/>
    <property type="molecule type" value="Genomic_DNA"/>
</dbReference>
<sequence>MQLFFLHARRPMHTPDQLLNAYLACRTAKPTAPGLVMTLLRASARWCQRIGQRRRHADHS</sequence>
<evidence type="ECO:0000313" key="1">
    <source>
        <dbReference type="EMBL" id="RUL72983.1"/>
    </source>
</evidence>
<proteinExistence type="predicted"/>
<keyword evidence="2" id="KW-1185">Reference proteome</keyword>
<reference evidence="1 2" key="1">
    <citation type="submission" date="2018-12" db="EMBL/GenBank/DDBJ databases">
        <title>Dyella dinghuensis sp. nov. DHOA06 and Dyella choica sp. nov. 4M-K27, isolated from forest soil.</title>
        <authorList>
            <person name="Qiu L.-H."/>
            <person name="Gao Z.-H."/>
        </authorList>
    </citation>
    <scope>NUCLEOTIDE SEQUENCE [LARGE SCALE GENOMIC DNA]</scope>
    <source>
        <strain evidence="1 2">4M-K27</strain>
    </source>
</reference>
<dbReference type="AlphaFoldDB" id="A0A3S0R295"/>
<accession>A0A3S0R295</accession>
<gene>
    <name evidence="1" type="ORF">EKH80_16645</name>
</gene>
<name>A0A3S0R295_9GAMM</name>
<dbReference type="RefSeq" id="WP_126685906.1">
    <property type="nucleotide sequence ID" value="NZ_RYYV01000013.1"/>
</dbReference>
<protein>
    <submittedName>
        <fullName evidence="1">Uncharacterized protein</fullName>
    </submittedName>
</protein>
<evidence type="ECO:0000313" key="2">
    <source>
        <dbReference type="Proteomes" id="UP000274358"/>
    </source>
</evidence>